<dbReference type="PANTHER" id="PTHR22957:SF502">
    <property type="entry name" value="SMALL G PROTEIN SIGNALING MODULATOR 2-RELATED"/>
    <property type="match status" value="1"/>
</dbReference>
<reference evidence="4" key="1">
    <citation type="journal article" date="2021" name="Open Biol.">
        <title>Shared evolutionary footprints suggest mitochondrial oxidative damage underlies multiple complex I losses in fungi.</title>
        <authorList>
            <person name="Schikora-Tamarit M.A."/>
            <person name="Marcet-Houben M."/>
            <person name="Nosek J."/>
            <person name="Gabaldon T."/>
        </authorList>
    </citation>
    <scope>NUCLEOTIDE SEQUENCE</scope>
    <source>
        <strain evidence="4">CBS6341</strain>
    </source>
</reference>
<evidence type="ECO:0000256" key="2">
    <source>
        <dbReference type="SAM" id="Coils"/>
    </source>
</evidence>
<dbReference type="InterPro" id="IPR000195">
    <property type="entry name" value="Rab-GAP-TBC_dom"/>
</dbReference>
<name>A0A9P8PJJ1_9ASCO</name>
<comment type="caution">
    <text evidence="4">The sequence shown here is derived from an EMBL/GenBank/DDBJ whole genome shotgun (WGS) entry which is preliminary data.</text>
</comment>
<evidence type="ECO:0000256" key="1">
    <source>
        <dbReference type="ARBA" id="ARBA00022468"/>
    </source>
</evidence>
<dbReference type="Gene3D" id="1.10.472.80">
    <property type="entry name" value="Ypt/Rab-GAP domain of gyp1p, domain 3"/>
    <property type="match status" value="1"/>
</dbReference>
<dbReference type="PANTHER" id="PTHR22957">
    <property type="entry name" value="TBC1 DOMAIN FAMILY MEMBER GTPASE-ACTIVATING PROTEIN"/>
    <property type="match status" value="1"/>
</dbReference>
<keyword evidence="5" id="KW-1185">Reference proteome</keyword>
<dbReference type="Pfam" id="PF12068">
    <property type="entry name" value="PH_RBD"/>
    <property type="match status" value="1"/>
</dbReference>
<dbReference type="InterPro" id="IPR035969">
    <property type="entry name" value="Rab-GAP_TBC_sf"/>
</dbReference>
<keyword evidence="1" id="KW-0343">GTPase activation</keyword>
<evidence type="ECO:0000259" key="3">
    <source>
        <dbReference type="PROSITE" id="PS50086"/>
    </source>
</evidence>
<dbReference type="Proteomes" id="UP000769528">
    <property type="component" value="Unassembled WGS sequence"/>
</dbReference>
<evidence type="ECO:0000313" key="4">
    <source>
        <dbReference type="EMBL" id="KAH3672780.1"/>
    </source>
</evidence>
<dbReference type="OrthoDB" id="10264062at2759"/>
<dbReference type="Gene3D" id="2.30.29.230">
    <property type="match status" value="1"/>
</dbReference>
<dbReference type="SMART" id="SM00164">
    <property type="entry name" value="TBC"/>
    <property type="match status" value="1"/>
</dbReference>
<feature type="coiled-coil region" evidence="2">
    <location>
        <begin position="426"/>
        <end position="469"/>
    </location>
</feature>
<reference evidence="4" key="2">
    <citation type="submission" date="2021-01" db="EMBL/GenBank/DDBJ databases">
        <authorList>
            <person name="Schikora-Tamarit M.A."/>
        </authorList>
    </citation>
    <scope>NUCLEOTIDE SEQUENCE</scope>
    <source>
        <strain evidence="4">CBS6341</strain>
    </source>
</reference>
<dbReference type="AlphaFoldDB" id="A0A9P8PJJ1"/>
<dbReference type="PROSITE" id="PS50086">
    <property type="entry name" value="TBC_RABGAP"/>
    <property type="match status" value="1"/>
</dbReference>
<protein>
    <recommendedName>
        <fullName evidence="3">Rab-GAP TBC domain-containing protein</fullName>
    </recommendedName>
</protein>
<feature type="domain" description="Rab-GAP TBC" evidence="3">
    <location>
        <begin position="366"/>
        <end position="589"/>
    </location>
</feature>
<dbReference type="Gene3D" id="1.10.8.270">
    <property type="entry name" value="putative rabgap domain of human tbc1 domain family member 14 like domains"/>
    <property type="match status" value="1"/>
</dbReference>
<organism evidence="4 5">
    <name type="scientific">Wickerhamomyces mucosus</name>
    <dbReference type="NCBI Taxonomy" id="1378264"/>
    <lineage>
        <taxon>Eukaryota</taxon>
        <taxon>Fungi</taxon>
        <taxon>Dikarya</taxon>
        <taxon>Ascomycota</taxon>
        <taxon>Saccharomycotina</taxon>
        <taxon>Saccharomycetes</taxon>
        <taxon>Phaffomycetales</taxon>
        <taxon>Wickerhamomycetaceae</taxon>
        <taxon>Wickerhamomyces</taxon>
    </lineage>
</organism>
<dbReference type="InterPro" id="IPR021935">
    <property type="entry name" value="SGSM1/2_RBD"/>
</dbReference>
<evidence type="ECO:0000313" key="5">
    <source>
        <dbReference type="Proteomes" id="UP000769528"/>
    </source>
</evidence>
<gene>
    <name evidence="4" type="ORF">WICMUC_004186</name>
</gene>
<dbReference type="EMBL" id="JAEUBF010001113">
    <property type="protein sequence ID" value="KAH3672780.1"/>
    <property type="molecule type" value="Genomic_DNA"/>
</dbReference>
<sequence length="693" mass="82606">MGFPTGKVQLIYAKSKVYVHPSKNKKDNLPGYLYIYKEFPTSTNDELIFGWIPEESLDEDSDQYNALKKVDLGSNSEFFKRPSNYGNFSFSVKIKELYSIQFRPPSIGWWFGSIVLNSKNDFDALPVLFFHDDESQSTINEQERKKRNFEVFGEDNQLFWGGSMFLNEFKKYGNLVKSTLESSVYLINPNLEDLNNFSPNRTIKKNNNNKINPSNFSKFFQNARWTVLENLAKITKFTSDRITDLNDQLTEFNDPYINKILKNPEFSRINDEYGGMAKIYLAKWAMDIKEQSDRSRKLEMDDKYRDVLDRELGLNKENNIISEQDILNAHEPSRELTPQEWNSFFDSSGRLNITVTEVKNRIFHGGCNETIRNEVWLFLLEVYPWDSSAKDRKILRKTFEEDYKILKSQWKDDEEIQHDLYFKDQVQRIEKDIKRTDRDLEIYKREVQNNNEEEEEEELEIKNQNLLCLKDILLTFNRFNDKLGYVQGMTDLLSPLFYIFRDETLTFWSFVKLMDRMERNFLHDQSGIKNQIDTLNDLVQFMLPELYGHLESNHSNNFIFFFRMLLVLFKRELNWENFMKIWEIIFTNYYTSQFQIFIILAILQKNEKILINNLNEFDEFLKFFNDLSINYQENFDILDLLTRSELLFLKFRSMIDIIDINTLDGELSPISDNLRLLLNKDIIIQRETKRVIG</sequence>
<keyword evidence="2" id="KW-0175">Coiled coil</keyword>
<dbReference type="Pfam" id="PF00566">
    <property type="entry name" value="RabGAP-TBC"/>
    <property type="match status" value="1"/>
</dbReference>
<dbReference type="SUPFAM" id="SSF47923">
    <property type="entry name" value="Ypt/Rab-GAP domain of gyp1p"/>
    <property type="match status" value="2"/>
</dbReference>
<accession>A0A9P8PJJ1</accession>
<dbReference type="GO" id="GO:0005737">
    <property type="term" value="C:cytoplasm"/>
    <property type="evidence" value="ECO:0007669"/>
    <property type="project" value="UniProtKB-ARBA"/>
</dbReference>
<proteinExistence type="predicted"/>
<dbReference type="GO" id="GO:0005096">
    <property type="term" value="F:GTPase activator activity"/>
    <property type="evidence" value="ECO:0007669"/>
    <property type="project" value="UniProtKB-KW"/>
</dbReference>